<protein>
    <submittedName>
        <fullName evidence="2">Uncharacterized protein</fullName>
    </submittedName>
</protein>
<dbReference type="Proteomes" id="UP000287547">
    <property type="component" value="Unassembled WGS sequence"/>
</dbReference>
<proteinExistence type="predicted"/>
<dbReference type="AlphaFoldDB" id="A0A428ZNS9"/>
<feature type="region of interest" description="Disordered" evidence="1">
    <location>
        <begin position="1"/>
        <end position="28"/>
    </location>
</feature>
<sequence length="162" mass="17120">MGKADTKVALPRRAPAREDRANPGGRGSTVTGWDLDALAASLRRGSDDLSSYAGFMIATLSEALPAEMVHVERKPGLFGRTKHDAPVLGLAIQLSDHRFSLQRKAVGEPVTARVAITSGGVVLRTNSVGMDVWCHELAAALSVQATANEAAAEVLRRLTVPP</sequence>
<gene>
    <name evidence="2" type="ORF">DMH04_07025</name>
</gene>
<evidence type="ECO:0000313" key="2">
    <source>
        <dbReference type="EMBL" id="RSM89709.1"/>
    </source>
</evidence>
<comment type="caution">
    <text evidence="2">The sequence shown here is derived from an EMBL/GenBank/DDBJ whole genome shotgun (WGS) entry which is preliminary data.</text>
</comment>
<accession>A0A428ZNS9</accession>
<evidence type="ECO:0000256" key="1">
    <source>
        <dbReference type="SAM" id="MobiDB-lite"/>
    </source>
</evidence>
<evidence type="ECO:0000313" key="3">
    <source>
        <dbReference type="Proteomes" id="UP000287547"/>
    </source>
</evidence>
<dbReference type="EMBL" id="QHKI01000003">
    <property type="protein sequence ID" value="RSM89709.1"/>
    <property type="molecule type" value="Genomic_DNA"/>
</dbReference>
<name>A0A428ZNS9_KIBAR</name>
<reference evidence="2 3" key="1">
    <citation type="submission" date="2018-05" db="EMBL/GenBank/DDBJ databases">
        <title>Evolution of GPA BGCs.</title>
        <authorList>
            <person name="Waglechner N."/>
            <person name="Wright G.D."/>
        </authorList>
    </citation>
    <scope>NUCLEOTIDE SEQUENCE [LARGE SCALE GENOMIC DNA]</scope>
    <source>
        <strain evidence="2 3">A82846</strain>
    </source>
</reference>
<organism evidence="2 3">
    <name type="scientific">Kibdelosporangium aridum</name>
    <dbReference type="NCBI Taxonomy" id="2030"/>
    <lineage>
        <taxon>Bacteria</taxon>
        <taxon>Bacillati</taxon>
        <taxon>Actinomycetota</taxon>
        <taxon>Actinomycetes</taxon>
        <taxon>Pseudonocardiales</taxon>
        <taxon>Pseudonocardiaceae</taxon>
        <taxon>Kibdelosporangium</taxon>
    </lineage>
</organism>